<dbReference type="Proteomes" id="UP000012164">
    <property type="component" value="Unassembled WGS sequence"/>
</dbReference>
<evidence type="ECO:0000313" key="3">
    <source>
        <dbReference type="EMBL" id="EMJ37766.1"/>
    </source>
</evidence>
<feature type="transmembrane region" description="Helical" evidence="2">
    <location>
        <begin position="32"/>
        <end position="49"/>
    </location>
</feature>
<keyword evidence="2" id="KW-0812">Transmembrane</keyword>
<evidence type="ECO:0000256" key="2">
    <source>
        <dbReference type="SAM" id="Phobius"/>
    </source>
</evidence>
<protein>
    <submittedName>
        <fullName evidence="3">Outer membrane protein, TIGR04327 family</fullName>
    </submittedName>
</protein>
<dbReference type="NCBIfam" id="TIGR04327">
    <property type="entry name" value="OMP_LA_2444"/>
    <property type="match status" value="1"/>
</dbReference>
<organism evidence="3 4">
    <name type="scientific">Leptospira interrogans str. FPW1039</name>
    <dbReference type="NCBI Taxonomy" id="1193040"/>
    <lineage>
        <taxon>Bacteria</taxon>
        <taxon>Pseudomonadati</taxon>
        <taxon>Spirochaetota</taxon>
        <taxon>Spirochaetia</taxon>
        <taxon>Leptospirales</taxon>
        <taxon>Leptospiraceae</taxon>
        <taxon>Leptospira</taxon>
    </lineage>
</organism>
<reference evidence="3 4" key="1">
    <citation type="submission" date="2013-01" db="EMBL/GenBank/DDBJ databases">
        <authorList>
            <person name="Harkins D.M."/>
            <person name="Durkin A.S."/>
            <person name="Brinkac L.M."/>
            <person name="Haft D.H."/>
            <person name="Selengut J.D."/>
            <person name="Sanka R."/>
            <person name="DePew J."/>
            <person name="Purushe J."/>
            <person name="Peacock S.J."/>
            <person name="Thaipadungpanit J."/>
            <person name="Wuthiekanun V.W."/>
            <person name="Day N.P."/>
            <person name="Vinetz J.M."/>
            <person name="Sutton G.G."/>
            <person name="Nierman W.C."/>
            <person name="Fouts D.E."/>
        </authorList>
    </citation>
    <scope>NUCLEOTIDE SEQUENCE [LARGE SCALE GENOMIC DNA]</scope>
    <source>
        <strain evidence="3 4">FPW1039</strain>
    </source>
</reference>
<comment type="caution">
    <text evidence="3">The sequence shown here is derived from an EMBL/GenBank/DDBJ whole genome shotgun (WGS) entry which is preliminary data.</text>
</comment>
<accession>A0A0F6II91</accession>
<feature type="coiled-coil region" evidence="1">
    <location>
        <begin position="81"/>
        <end position="108"/>
    </location>
</feature>
<evidence type="ECO:0000313" key="4">
    <source>
        <dbReference type="Proteomes" id="UP000012164"/>
    </source>
</evidence>
<dbReference type="InterPro" id="IPR027614">
    <property type="entry name" value="OMP_Lepto"/>
</dbReference>
<dbReference type="EMBL" id="AKWR02000070">
    <property type="protein sequence ID" value="EMJ37766.1"/>
    <property type="molecule type" value="Genomic_DNA"/>
</dbReference>
<keyword evidence="1" id="KW-0175">Coiled coil</keyword>
<sequence length="445" mass="50563">MFETSEKKLEFFRLISIPYSLEPMKKRIQSSILFLFVICLVLFQTNLIGQKNLTESDPDVLEKEANELEIKAGKAQDPITRKRMILEVQKKRKEASELRDKLHEQELSKTPKGTVFEITFLFNQTSWIPESLARRQNVSVNETNTFLYTNGVYQNIDTIARNGSLDAHIINNTGSFYSNPQGNTKTAYPIRFLFLTESKKFGIEATFLDLRIYPSYSSINTNPISNNLNQTYSLYGPELRRTDIQLNFLYFFETGSGTKIGPSLGIRNLDIYSKEYGNLPGGLGFGTMEEKAGGLGPQIGFRIVKKLNHYFQFHANADYFRTLGKYHLKTNGATIYNGAPNFLITETSGSAGENLVKRGGYQIDTGLSFLRTSWLKFTFGFQYTEMRSSVTGYNYNINLLFPDLVGSTVLNTVTKTVDLVTTRPALQKEVIDTYYGFYFGVTFTL</sequence>
<gene>
    <name evidence="3" type="ORF">LEP1GSC079_0966</name>
</gene>
<name>A0A0F6II91_LEPIR</name>
<evidence type="ECO:0000256" key="1">
    <source>
        <dbReference type="SAM" id="Coils"/>
    </source>
</evidence>
<dbReference type="AlphaFoldDB" id="A0A0F6II91"/>
<keyword evidence="2" id="KW-1133">Transmembrane helix</keyword>
<proteinExistence type="predicted"/>
<keyword evidence="2" id="KW-0472">Membrane</keyword>